<dbReference type="InterPro" id="IPR017439">
    <property type="entry name" value="Amidohydrolase"/>
</dbReference>
<gene>
    <name evidence="6" type="ORF">EPA86_17395</name>
</gene>
<proteinExistence type="inferred from homology"/>
<feature type="binding site" evidence="3">
    <location>
        <position position="202"/>
    </location>
    <ligand>
        <name>Mn(2+)</name>
        <dbReference type="ChEBI" id="CHEBI:29035"/>
        <label>2</label>
    </ligand>
</feature>
<dbReference type="Pfam" id="PF01546">
    <property type="entry name" value="Peptidase_M20"/>
    <property type="match status" value="1"/>
</dbReference>
<dbReference type="InterPro" id="IPR036264">
    <property type="entry name" value="Bact_exopeptidase_dim_dom"/>
</dbReference>
<dbReference type="EMBL" id="SAWY01000041">
    <property type="protein sequence ID" value="TPH12129.1"/>
    <property type="molecule type" value="Genomic_DNA"/>
</dbReference>
<dbReference type="PANTHER" id="PTHR11014">
    <property type="entry name" value="PEPTIDASE M20 FAMILY MEMBER"/>
    <property type="match status" value="1"/>
</dbReference>
<dbReference type="OrthoDB" id="9777385at2"/>
<evidence type="ECO:0000313" key="6">
    <source>
        <dbReference type="EMBL" id="TPH12129.1"/>
    </source>
</evidence>
<feature type="domain" description="Peptidase M20 dimerisation" evidence="5">
    <location>
        <begin position="225"/>
        <end position="319"/>
    </location>
</feature>
<dbReference type="AlphaFoldDB" id="A0A502KPD4"/>
<feature type="binding site" evidence="3">
    <location>
        <position position="404"/>
    </location>
    <ligand>
        <name>Mn(2+)</name>
        <dbReference type="ChEBI" id="CHEBI:29035"/>
        <label>2</label>
    </ligand>
</feature>
<evidence type="ECO:0000256" key="2">
    <source>
        <dbReference type="ARBA" id="ARBA00022801"/>
    </source>
</evidence>
<evidence type="ECO:0000259" key="5">
    <source>
        <dbReference type="Pfam" id="PF07687"/>
    </source>
</evidence>
<name>A0A502KPD4_9GAMM</name>
<dbReference type="InterPro" id="IPR011650">
    <property type="entry name" value="Peptidase_M20_dimer"/>
</dbReference>
<dbReference type="RefSeq" id="WP_140605660.1">
    <property type="nucleotide sequence ID" value="NZ_SAWY01000041.1"/>
</dbReference>
<comment type="similarity">
    <text evidence="1">Belongs to the peptidase M20 family.</text>
</comment>
<evidence type="ECO:0000256" key="1">
    <source>
        <dbReference type="ARBA" id="ARBA00006153"/>
    </source>
</evidence>
<dbReference type="SUPFAM" id="SSF53187">
    <property type="entry name" value="Zn-dependent exopeptidases"/>
    <property type="match status" value="1"/>
</dbReference>
<feature type="binding site" evidence="3">
    <location>
        <position position="135"/>
    </location>
    <ligand>
        <name>Mn(2+)</name>
        <dbReference type="ChEBI" id="CHEBI:29035"/>
        <label>2</label>
    </ligand>
</feature>
<feature type="binding site" evidence="3">
    <location>
        <position position="171"/>
    </location>
    <ligand>
        <name>Mn(2+)</name>
        <dbReference type="ChEBI" id="CHEBI:29035"/>
        <label>2</label>
    </ligand>
</feature>
<dbReference type="NCBIfam" id="TIGR01891">
    <property type="entry name" value="amidohydrolases"/>
    <property type="match status" value="1"/>
</dbReference>
<dbReference type="InterPro" id="IPR002933">
    <property type="entry name" value="Peptidase_M20"/>
</dbReference>
<sequence>MKLPLIASALSLAALFSSSFAANAANAAQESLLKSVEGKVIEWRRDFHQNPELGNRETRTASIVAKHLQSLGMEVETNIAYTGVVGFLKGGKPGPTVMLRADMDALPVTEKVDLPFKSTKRTNYRGVDVGVMHACGHDTHVAMLMGAAEVLAKMKDELHGNVMFVFQPAEEGAPEGEEGGAELMLKQGIFIKHKPEVAFGLHITASLPSGVIGYRSGPAMASADKFEITVNGVQSHGSTPWKGADPIAAAAQIVTGVNHIVSRQINTTKAPAIVSFGKIAGGVRNNIIPEKVEMVGTIRNFDMDNREQIFEKIKTTATHIAQASGATAEVEIFKGYPVTVNNPELTAQMVPSLAKAAGQDNLQIMGKIGGAEDFSFYALEVPGLFVFLGGTPRDKDPKKVAGNHSPYFFADESSFKVGTKALTQLTLDYMAQGVK</sequence>
<feature type="binding site" evidence="3">
    <location>
        <position position="137"/>
    </location>
    <ligand>
        <name>Mn(2+)</name>
        <dbReference type="ChEBI" id="CHEBI:29035"/>
        <label>2</label>
    </ligand>
</feature>
<dbReference type="Gene3D" id="3.30.70.360">
    <property type="match status" value="1"/>
</dbReference>
<dbReference type="PANTHER" id="PTHR11014:SF63">
    <property type="entry name" value="METALLOPEPTIDASE, PUTATIVE (AFU_ORTHOLOGUE AFUA_6G09600)-RELATED"/>
    <property type="match status" value="1"/>
</dbReference>
<keyword evidence="4" id="KW-0732">Signal</keyword>
<dbReference type="FunFam" id="3.30.70.360:FF:000014">
    <property type="entry name" value="N-acyl-L-amino acid amidohydrolase"/>
    <property type="match status" value="1"/>
</dbReference>
<dbReference type="Pfam" id="PF07687">
    <property type="entry name" value="M20_dimer"/>
    <property type="match status" value="1"/>
</dbReference>
<evidence type="ECO:0000313" key="7">
    <source>
        <dbReference type="Proteomes" id="UP000315303"/>
    </source>
</evidence>
<evidence type="ECO:0000256" key="4">
    <source>
        <dbReference type="SAM" id="SignalP"/>
    </source>
</evidence>
<dbReference type="SUPFAM" id="SSF55031">
    <property type="entry name" value="Bacterial exopeptidase dimerisation domain"/>
    <property type="match status" value="1"/>
</dbReference>
<comment type="cofactor">
    <cofactor evidence="3">
        <name>Mn(2+)</name>
        <dbReference type="ChEBI" id="CHEBI:29035"/>
    </cofactor>
    <text evidence="3">The Mn(2+) ion enhances activity.</text>
</comment>
<protein>
    <submittedName>
        <fullName evidence="6">Amidohydrolase</fullName>
    </submittedName>
</protein>
<evidence type="ECO:0000256" key="3">
    <source>
        <dbReference type="PIRSR" id="PIRSR005962-1"/>
    </source>
</evidence>
<comment type="caution">
    <text evidence="6">The sequence shown here is derived from an EMBL/GenBank/DDBJ whole genome shotgun (WGS) entry which is preliminary data.</text>
</comment>
<dbReference type="GO" id="GO:0016787">
    <property type="term" value="F:hydrolase activity"/>
    <property type="evidence" value="ECO:0007669"/>
    <property type="project" value="UniProtKB-KW"/>
</dbReference>
<feature type="chain" id="PRO_5021349257" evidence="4">
    <location>
        <begin position="25"/>
        <end position="435"/>
    </location>
</feature>
<keyword evidence="2 6" id="KW-0378">Hydrolase</keyword>
<dbReference type="PIRSF" id="PIRSF005962">
    <property type="entry name" value="Pept_M20D_amidohydro"/>
    <property type="match status" value="1"/>
</dbReference>
<feature type="signal peptide" evidence="4">
    <location>
        <begin position="1"/>
        <end position="24"/>
    </location>
</feature>
<accession>A0A502KPD4</accession>
<dbReference type="Gene3D" id="3.40.630.10">
    <property type="entry name" value="Zn peptidases"/>
    <property type="match status" value="1"/>
</dbReference>
<keyword evidence="3" id="KW-0479">Metal-binding</keyword>
<organism evidence="6 7">
    <name type="scientific">Litorilituus lipolyticus</name>
    <dbReference type="NCBI Taxonomy" id="2491017"/>
    <lineage>
        <taxon>Bacteria</taxon>
        <taxon>Pseudomonadati</taxon>
        <taxon>Pseudomonadota</taxon>
        <taxon>Gammaproteobacteria</taxon>
        <taxon>Alteromonadales</taxon>
        <taxon>Colwelliaceae</taxon>
        <taxon>Litorilituus</taxon>
    </lineage>
</organism>
<reference evidence="6 7" key="1">
    <citation type="submission" date="2019-01" db="EMBL/GenBank/DDBJ databases">
        <title>Litorilituus lipolytica sp. nov., isolated from intertidal sand of the Yellow Sea in China.</title>
        <authorList>
            <person name="Liu A."/>
        </authorList>
    </citation>
    <scope>NUCLEOTIDE SEQUENCE [LARGE SCALE GENOMIC DNA]</scope>
    <source>
        <strain evidence="6 7">RZ04</strain>
    </source>
</reference>
<dbReference type="Proteomes" id="UP000315303">
    <property type="component" value="Unassembled WGS sequence"/>
</dbReference>
<dbReference type="GO" id="GO:0046872">
    <property type="term" value="F:metal ion binding"/>
    <property type="evidence" value="ECO:0007669"/>
    <property type="project" value="UniProtKB-KW"/>
</dbReference>
<keyword evidence="7" id="KW-1185">Reference proteome</keyword>
<keyword evidence="3" id="KW-0464">Manganese</keyword>